<evidence type="ECO:0000313" key="2">
    <source>
        <dbReference type="EMBL" id="RFC84610.1"/>
    </source>
</evidence>
<comment type="caution">
    <text evidence="2">The sequence shown here is derived from an EMBL/GenBank/DDBJ whole genome shotgun (WGS) entry which is preliminary data.</text>
</comment>
<dbReference type="EMBL" id="PYIX02000005">
    <property type="protein sequence ID" value="RFC84610.1"/>
    <property type="molecule type" value="Genomic_DNA"/>
</dbReference>
<dbReference type="EMBL" id="JBHRSF010000006">
    <property type="protein sequence ID" value="MFC2994284.1"/>
    <property type="molecule type" value="Genomic_DNA"/>
</dbReference>
<evidence type="ECO:0000313" key="4">
    <source>
        <dbReference type="Proteomes" id="UP001595455"/>
    </source>
</evidence>
<dbReference type="Proteomes" id="UP001595455">
    <property type="component" value="Unassembled WGS sequence"/>
</dbReference>
<evidence type="ECO:0000313" key="3">
    <source>
        <dbReference type="Proteomes" id="UP000240957"/>
    </source>
</evidence>
<gene>
    <name evidence="1" type="ORF">ACFODO_03150</name>
    <name evidence="2" type="ORF">C9E89_005010</name>
</gene>
<name>A0A371YT10_9GAMM</name>
<proteinExistence type="predicted"/>
<dbReference type="Proteomes" id="UP000240957">
    <property type="component" value="Unassembled WGS sequence"/>
</dbReference>
<accession>A0A371YT10</accession>
<evidence type="ECO:0000313" key="1">
    <source>
        <dbReference type="EMBL" id="MFC2994284.1"/>
    </source>
</evidence>
<reference evidence="2 3" key="2">
    <citation type="submission" date="2018-08" db="EMBL/GenBank/DDBJ databases">
        <title>The draft genome of Acinetobacter sichuanensis strain WCHAc060041.</title>
        <authorList>
            <person name="Qin J."/>
            <person name="Feng Y."/>
            <person name="Zong Z."/>
        </authorList>
    </citation>
    <scope>NUCLEOTIDE SEQUENCE [LARGE SCALE GENOMIC DNA]</scope>
    <source>
        <strain evidence="2 3">WCHAc060041</strain>
    </source>
</reference>
<keyword evidence="4" id="KW-1185">Reference proteome</keyword>
<protein>
    <submittedName>
        <fullName evidence="2">Uncharacterized protein</fullName>
    </submittedName>
</protein>
<dbReference type="AlphaFoldDB" id="A0A371YT10"/>
<dbReference type="RefSeq" id="WP_107007214.1">
    <property type="nucleotide sequence ID" value="NZ_JBHRSF010000006.1"/>
</dbReference>
<reference evidence="4" key="3">
    <citation type="journal article" date="2019" name="Int. J. Syst. Evol. Microbiol.">
        <title>The Global Catalogue of Microorganisms (GCM) 10K type strain sequencing project: providing services to taxonomists for standard genome sequencing and annotation.</title>
        <authorList>
            <consortium name="The Broad Institute Genomics Platform"/>
            <consortium name="The Broad Institute Genome Sequencing Center for Infectious Disease"/>
            <person name="Wu L."/>
            <person name="Ma J."/>
        </authorList>
    </citation>
    <scope>NUCLEOTIDE SEQUENCE [LARGE SCALE GENOMIC DNA]</scope>
    <source>
        <strain evidence="4">KCTC 62575</strain>
    </source>
</reference>
<organism evidence="2 3">
    <name type="scientific">Acinetobacter sichuanensis</name>
    <dbReference type="NCBI Taxonomy" id="2136183"/>
    <lineage>
        <taxon>Bacteria</taxon>
        <taxon>Pseudomonadati</taxon>
        <taxon>Pseudomonadota</taxon>
        <taxon>Gammaproteobacteria</taxon>
        <taxon>Moraxellales</taxon>
        <taxon>Moraxellaceae</taxon>
        <taxon>Acinetobacter</taxon>
    </lineage>
</organism>
<reference evidence="1" key="4">
    <citation type="submission" date="2024-09" db="EMBL/GenBank/DDBJ databases">
        <authorList>
            <person name="Sun Q."/>
            <person name="Mori K."/>
        </authorList>
    </citation>
    <scope>NUCLEOTIDE SEQUENCE</scope>
    <source>
        <strain evidence="1">KCTC 62575</strain>
    </source>
</reference>
<reference evidence="1" key="1">
    <citation type="journal article" date="2014" name="Int. J. Syst. Evol. Microbiol.">
        <title>Complete genome of a new Firmicutes species belonging to the dominant human colonic microbiota ('Ruminococcus bicirculans') reveals two chromosomes and a selective capacity to utilize plant glucans.</title>
        <authorList>
            <consortium name="NISC Comparative Sequencing Program"/>
            <person name="Wegmann U."/>
            <person name="Louis P."/>
            <person name="Goesmann A."/>
            <person name="Henrissat B."/>
            <person name="Duncan S.H."/>
            <person name="Flint H.J."/>
        </authorList>
    </citation>
    <scope>NUCLEOTIDE SEQUENCE</scope>
    <source>
        <strain evidence="1">KCTC 62575</strain>
    </source>
</reference>
<sequence>MLNKKLLLDFQFEGVETLDLFKLHFNRLIDPNIFSIKFSPEGILVLRVEFSDYPQLSVFNFNCTNHIENKNPIGIASFFLEWNKILIEDEENYPFSVELFMNNLSSDKSDEEKRKKILRDEELFQYFEPEHVESLKLFGEVEFLYHLYRSGC</sequence>